<dbReference type="InterPro" id="IPR033469">
    <property type="entry name" value="CYTH-like_dom_sf"/>
</dbReference>
<comment type="catalytic activity">
    <reaction evidence="4">
        <text>a 5'-end diphospho-ribonucleoside in mRNA + GTP + H(+) = a 5'-end (5'-triphosphoguanosine)-ribonucleoside in mRNA + diphosphate</text>
        <dbReference type="Rhea" id="RHEA:67012"/>
        <dbReference type="Rhea" id="RHEA-COMP:17165"/>
        <dbReference type="Rhea" id="RHEA-COMP:17166"/>
        <dbReference type="ChEBI" id="CHEBI:15378"/>
        <dbReference type="ChEBI" id="CHEBI:33019"/>
        <dbReference type="ChEBI" id="CHEBI:37565"/>
        <dbReference type="ChEBI" id="CHEBI:167616"/>
        <dbReference type="ChEBI" id="CHEBI:167617"/>
        <dbReference type="EC" id="2.7.7.50"/>
    </reaction>
    <physiologicalReaction direction="left-to-right" evidence="4">
        <dbReference type="Rhea" id="RHEA:67013"/>
    </physiologicalReaction>
</comment>
<accession>A0AAD2G8Z3</accession>
<dbReference type="Pfam" id="PF01331">
    <property type="entry name" value="mRNA_cap_enzyme"/>
    <property type="match status" value="1"/>
</dbReference>
<evidence type="ECO:0000256" key="3">
    <source>
        <dbReference type="ARBA" id="ARBA00035028"/>
    </source>
</evidence>
<dbReference type="SUPFAM" id="SSF50249">
    <property type="entry name" value="Nucleic acid-binding proteins"/>
    <property type="match status" value="1"/>
</dbReference>
<dbReference type="Proteomes" id="UP001295423">
    <property type="component" value="Unassembled WGS sequence"/>
</dbReference>
<evidence type="ECO:0000259" key="8">
    <source>
        <dbReference type="Pfam" id="PF02940"/>
    </source>
</evidence>
<dbReference type="EC" id="3.6.1.74" evidence="3"/>
<dbReference type="GO" id="GO:0005524">
    <property type="term" value="F:ATP binding"/>
    <property type="evidence" value="ECO:0007669"/>
    <property type="project" value="InterPro"/>
</dbReference>
<evidence type="ECO:0000259" key="7">
    <source>
        <dbReference type="Pfam" id="PF01331"/>
    </source>
</evidence>
<comment type="catalytic activity">
    <reaction evidence="5">
        <text>a 5'-end triphospho-ribonucleoside in mRNA + H2O = a 5'-end diphospho-ribonucleoside in mRNA + phosphate + H(+)</text>
        <dbReference type="Rhea" id="RHEA:67004"/>
        <dbReference type="Rhea" id="RHEA-COMP:17164"/>
        <dbReference type="Rhea" id="RHEA-COMP:17165"/>
        <dbReference type="ChEBI" id="CHEBI:15377"/>
        <dbReference type="ChEBI" id="CHEBI:15378"/>
        <dbReference type="ChEBI" id="CHEBI:43474"/>
        <dbReference type="ChEBI" id="CHEBI:167616"/>
        <dbReference type="ChEBI" id="CHEBI:167618"/>
        <dbReference type="EC" id="3.6.1.74"/>
    </reaction>
    <physiologicalReaction direction="left-to-right" evidence="5">
        <dbReference type="Rhea" id="RHEA:67005"/>
    </physiologicalReaction>
</comment>
<sequence length="764" mass="85695">MSKRMGGNLASLMDKRNKLEKDTAQTKSSAALNKNKNPFLSKPIQPGQTLQMFLVQARRSALNYEPTKPPFTKPFCEIEARIGVLKINDRRVTSSGPKRINNALVQAFDCTSLQQKPSMESGVSRSHYVHWTQAGLSEASPISAALGVMVKPNMPNKEVVAMIKRDLVEKELVETVFAGYPGDRRVAFPCIVPLNGKLPDSTTVGAMEYKEKLVQMEWAIPAAKYDFRVALASEKTVDKSVKSVPDGWSIQRIKRRRSYTRRDGNIAWQIDVTEITSTPRDSPHKKTVLFEIEMELRAENMLKLLNAESTEKASGLAKAYSQQLWWILGQINPLEDTVDVEEYLQPHPNKKAVQLALATCGALKRFMERPPAPGSKAQPVHMDAPISKPNEAPSPALSNVKFCGCMPVNFARHNIDEIQQSAKNAYFLSEKTDGVRHFMIFTGDTVVLVDRAMKGKQAIPTKPGQEPMASVLPLIKPGTVFDGEVVMHRGGSGHKARPIFIVFDVLTVGASAAILHLPFEQRLYHLKQSSFRTDTADRNMFATSLSDPSIPMPLVRKNFVQRSELATLLGHVIEEKGTRSYRNPPLHNHLTDGIIFQPNLPYACGTDLNLLKWKYLDTVTIDVELLPMRQNYHGGGDEDELNVGVMGNEQTTVDMTRHVNLPKSERLRLEADKFESGSRIAEVGFDPETGEWYYLTMRPDKIAPNHITTVLGTLLELSESLTTEELEYRMSVPPGHRDTYRKDLKGMLKQLLDHQKRKHGQQKR</sequence>
<keyword evidence="2" id="KW-0378">Hydrolase</keyword>
<dbReference type="EMBL" id="CAKOGP040002291">
    <property type="protein sequence ID" value="CAJ1966450.1"/>
    <property type="molecule type" value="Genomic_DNA"/>
</dbReference>
<feature type="region of interest" description="Disordered" evidence="6">
    <location>
        <begin position="1"/>
        <end position="44"/>
    </location>
</feature>
<dbReference type="SUPFAM" id="SSF56091">
    <property type="entry name" value="DNA ligase/mRNA capping enzyme, catalytic domain"/>
    <property type="match status" value="1"/>
</dbReference>
<keyword evidence="1" id="KW-0507">mRNA processing</keyword>
<dbReference type="Pfam" id="PF02940">
    <property type="entry name" value="mRNA_triPase"/>
    <property type="match status" value="1"/>
</dbReference>
<dbReference type="InterPro" id="IPR004206">
    <property type="entry name" value="mRNA_triPase_Cet1"/>
</dbReference>
<feature type="compositionally biased region" description="Polar residues" evidence="6">
    <location>
        <begin position="25"/>
        <end position="38"/>
    </location>
</feature>
<evidence type="ECO:0000313" key="9">
    <source>
        <dbReference type="EMBL" id="CAJ1966450.1"/>
    </source>
</evidence>
<dbReference type="PANTHER" id="PTHR10367:SF17">
    <property type="entry name" value="MRNA-CAPPING ENZYME"/>
    <property type="match status" value="1"/>
</dbReference>
<name>A0AAD2G8Z3_9STRA</name>
<dbReference type="InterPro" id="IPR001339">
    <property type="entry name" value="mRNA_cap_enzyme_adenylation"/>
</dbReference>
<evidence type="ECO:0000256" key="2">
    <source>
        <dbReference type="ARBA" id="ARBA00022801"/>
    </source>
</evidence>
<dbReference type="Gene3D" id="2.40.50.140">
    <property type="entry name" value="Nucleic acid-binding proteins"/>
    <property type="match status" value="1"/>
</dbReference>
<dbReference type="InterPro" id="IPR051029">
    <property type="entry name" value="mRNA_Capping_Enz/RNA_Phosphat"/>
</dbReference>
<dbReference type="InterPro" id="IPR037009">
    <property type="entry name" value="mRNA_triPase_Cet1_sf"/>
</dbReference>
<comment type="caution">
    <text evidence="9">The sequence shown here is derived from an EMBL/GenBank/DDBJ whole genome shotgun (WGS) entry which is preliminary data.</text>
</comment>
<evidence type="ECO:0000256" key="6">
    <source>
        <dbReference type="SAM" id="MobiDB-lite"/>
    </source>
</evidence>
<dbReference type="GO" id="GO:0004651">
    <property type="term" value="F:polynucleotide 5'-phosphatase activity"/>
    <property type="evidence" value="ECO:0007669"/>
    <property type="project" value="InterPro"/>
</dbReference>
<feature type="domain" description="mRNA capping enzyme adenylation" evidence="7">
    <location>
        <begin position="407"/>
        <end position="614"/>
    </location>
</feature>
<protein>
    <recommendedName>
        <fullName evidence="3">mRNA 5'-phosphatase</fullName>
        <ecNumber evidence="3">3.6.1.74</ecNumber>
    </recommendedName>
</protein>
<dbReference type="Gene3D" id="3.30.470.30">
    <property type="entry name" value="DNA ligase/mRNA capping enzyme"/>
    <property type="match status" value="1"/>
</dbReference>
<evidence type="ECO:0000256" key="4">
    <source>
        <dbReference type="ARBA" id="ARBA00044624"/>
    </source>
</evidence>
<organism evidence="9 10">
    <name type="scientific">Cylindrotheca closterium</name>
    <dbReference type="NCBI Taxonomy" id="2856"/>
    <lineage>
        <taxon>Eukaryota</taxon>
        <taxon>Sar</taxon>
        <taxon>Stramenopiles</taxon>
        <taxon>Ochrophyta</taxon>
        <taxon>Bacillariophyta</taxon>
        <taxon>Bacillariophyceae</taxon>
        <taxon>Bacillariophycidae</taxon>
        <taxon>Bacillariales</taxon>
        <taxon>Bacillariaceae</taxon>
        <taxon>Cylindrotheca</taxon>
    </lineage>
</organism>
<reference evidence="9" key="1">
    <citation type="submission" date="2023-08" db="EMBL/GenBank/DDBJ databases">
        <authorList>
            <person name="Audoor S."/>
            <person name="Bilcke G."/>
        </authorList>
    </citation>
    <scope>NUCLEOTIDE SEQUENCE</scope>
</reference>
<dbReference type="GO" id="GO:0140818">
    <property type="term" value="F:mRNA 5'-triphosphate monophosphatase activity"/>
    <property type="evidence" value="ECO:0007669"/>
    <property type="project" value="UniProtKB-EC"/>
</dbReference>
<dbReference type="Gene3D" id="3.20.100.10">
    <property type="entry name" value="mRNA triphosphatase Cet1-like"/>
    <property type="match status" value="1"/>
</dbReference>
<dbReference type="SUPFAM" id="SSF55154">
    <property type="entry name" value="CYTH-like phosphatases"/>
    <property type="match status" value="1"/>
</dbReference>
<dbReference type="AlphaFoldDB" id="A0AAD2G8Z3"/>
<proteinExistence type="predicted"/>
<dbReference type="GO" id="GO:0006370">
    <property type="term" value="P:7-methylguanosine mRNA capping"/>
    <property type="evidence" value="ECO:0007669"/>
    <property type="project" value="InterPro"/>
</dbReference>
<dbReference type="InterPro" id="IPR012340">
    <property type="entry name" value="NA-bd_OB-fold"/>
</dbReference>
<feature type="compositionally biased region" description="Basic and acidic residues" evidence="6">
    <location>
        <begin position="13"/>
        <end position="24"/>
    </location>
</feature>
<evidence type="ECO:0000313" key="10">
    <source>
        <dbReference type="Proteomes" id="UP001295423"/>
    </source>
</evidence>
<feature type="domain" description="mRNA triphosphatase Cet1-like" evidence="8">
    <location>
        <begin position="74"/>
        <end position="296"/>
    </location>
</feature>
<evidence type="ECO:0000256" key="5">
    <source>
        <dbReference type="ARBA" id="ARBA00047740"/>
    </source>
</evidence>
<dbReference type="CDD" id="cd07470">
    <property type="entry name" value="CYTH-like_mRNA_RTPase"/>
    <property type="match status" value="1"/>
</dbReference>
<dbReference type="PANTHER" id="PTHR10367">
    <property type="entry name" value="MRNA-CAPPING ENZYME"/>
    <property type="match status" value="1"/>
</dbReference>
<keyword evidence="10" id="KW-1185">Reference proteome</keyword>
<evidence type="ECO:0000256" key="1">
    <source>
        <dbReference type="ARBA" id="ARBA00022664"/>
    </source>
</evidence>
<dbReference type="GO" id="GO:0004484">
    <property type="term" value="F:mRNA guanylyltransferase activity"/>
    <property type="evidence" value="ECO:0007669"/>
    <property type="project" value="UniProtKB-EC"/>
</dbReference>
<gene>
    <name evidence="9" type="ORF">CYCCA115_LOCUS22033</name>
</gene>
<dbReference type="CDD" id="cd07895">
    <property type="entry name" value="Adenylation_mRNA_capping"/>
    <property type="match status" value="1"/>
</dbReference>